<evidence type="ECO:0000259" key="3">
    <source>
        <dbReference type="PROSITE" id="PS51229"/>
    </source>
</evidence>
<name>A0ABP0ENJ8_9ASCO</name>
<dbReference type="Pfam" id="PF14555">
    <property type="entry name" value="UBA_4"/>
    <property type="match status" value="1"/>
</dbReference>
<dbReference type="Gene3D" id="1.10.238.200">
    <property type="entry name" value="Cullin, PONY binding domain"/>
    <property type="match status" value="1"/>
</dbReference>
<dbReference type="InterPro" id="IPR009060">
    <property type="entry name" value="UBA-like_sf"/>
</dbReference>
<dbReference type="PANTHER" id="PTHR12281:SF31">
    <property type="entry name" value="DCN1-LIKE PROTEIN 3"/>
    <property type="match status" value="1"/>
</dbReference>
<dbReference type="InterPro" id="IPR005176">
    <property type="entry name" value="PONY_dom"/>
</dbReference>
<gene>
    <name evidence="4" type="primary">DCN1</name>
    <name evidence="4" type="ORF">CAAN4_H26038</name>
</gene>
<feature type="domain" description="DCUN1" evidence="3">
    <location>
        <begin position="54"/>
        <end position="255"/>
    </location>
</feature>
<dbReference type="Gene3D" id="1.10.8.10">
    <property type="entry name" value="DNA helicase RuvA subunit, C-terminal domain"/>
    <property type="match status" value="1"/>
</dbReference>
<accession>A0ABP0ENJ8</accession>
<evidence type="ECO:0000256" key="1">
    <source>
        <dbReference type="ARBA" id="ARBA00022786"/>
    </source>
</evidence>
<dbReference type="InterPro" id="IPR042460">
    <property type="entry name" value="DCN1-like_PONY"/>
</dbReference>
<dbReference type="Gene3D" id="1.10.238.10">
    <property type="entry name" value="EF-hand"/>
    <property type="match status" value="1"/>
</dbReference>
<protein>
    <recommendedName>
        <fullName evidence="2">Defective in cullin neddylation protein</fullName>
    </recommendedName>
</protein>
<proteinExistence type="predicted"/>
<dbReference type="Pfam" id="PF03556">
    <property type="entry name" value="Cullin_binding"/>
    <property type="match status" value="1"/>
</dbReference>
<dbReference type="SUPFAM" id="SSF46934">
    <property type="entry name" value="UBA-like"/>
    <property type="match status" value="1"/>
</dbReference>
<evidence type="ECO:0000256" key="2">
    <source>
        <dbReference type="RuleBase" id="RU410713"/>
    </source>
</evidence>
<organism evidence="4 5">
    <name type="scientific">[Candida] anglica</name>
    <dbReference type="NCBI Taxonomy" id="148631"/>
    <lineage>
        <taxon>Eukaryota</taxon>
        <taxon>Fungi</taxon>
        <taxon>Dikarya</taxon>
        <taxon>Ascomycota</taxon>
        <taxon>Saccharomycotina</taxon>
        <taxon>Pichiomycetes</taxon>
        <taxon>Debaryomycetaceae</taxon>
        <taxon>Kurtzmaniella</taxon>
    </lineage>
</organism>
<dbReference type="InterPro" id="IPR014764">
    <property type="entry name" value="DCN-prot"/>
</dbReference>
<comment type="function">
    <text evidence="2">Neddylation of cullins play an essential role in the regulation of SCF-type complexes activity.</text>
</comment>
<keyword evidence="1" id="KW-0833">Ubl conjugation pathway</keyword>
<evidence type="ECO:0000313" key="4">
    <source>
        <dbReference type="EMBL" id="CAK7922379.1"/>
    </source>
</evidence>
<reference evidence="4 5" key="1">
    <citation type="submission" date="2024-01" db="EMBL/GenBank/DDBJ databases">
        <authorList>
            <consortium name="Genoscope - CEA"/>
            <person name="William W."/>
        </authorList>
    </citation>
    <scope>NUCLEOTIDE SEQUENCE [LARGE SCALE GENOMIC DNA]</scope>
    <source>
        <strain evidence="4 5">29B2s-10</strain>
    </source>
</reference>
<dbReference type="PANTHER" id="PTHR12281">
    <property type="entry name" value="RP42 RELATED"/>
    <property type="match status" value="1"/>
</dbReference>
<dbReference type="Proteomes" id="UP001497600">
    <property type="component" value="Chromosome H"/>
</dbReference>
<keyword evidence="5" id="KW-1185">Reference proteome</keyword>
<evidence type="ECO:0000313" key="5">
    <source>
        <dbReference type="Proteomes" id="UP001497600"/>
    </source>
</evidence>
<dbReference type="EMBL" id="OZ004260">
    <property type="protein sequence ID" value="CAK7922379.1"/>
    <property type="molecule type" value="Genomic_DNA"/>
</dbReference>
<sequence length="262" mass="30724">MSMFQNKSALKQQFTAVTGCSSGEVTKWLEKSGWKLDVAIDAYLSNKTSSNTLRPDSKLVEIFESYKDNDGNGDVIGIDGTLRYLEDLGVDPDNSITLVLAYFLQSPSMGVFHRDTFLESWSRTNINTIDGMSQYLQNLYQTYKSDRDYFKKVYIFAFDFLMEVPGQRILSYDLAIDYWKLLFFERQEFEDCFTRLNQWFDFATNEYKRGFSKDTWQMFFLFLEDVIKKDPVNLSAYDEMAAWPSAIDEYIEYLRENDLVSF</sequence>
<dbReference type="PROSITE" id="PS51229">
    <property type="entry name" value="DCUN1"/>
    <property type="match status" value="1"/>
</dbReference>